<sequence length="408" mass="44717">MSRHPRPPNINLGGTTAAILFACTLFGFVIETQLTQYVQSTLDFRQPYLIFYIVHSFFSMMFPAHFLYLSLTSKSSPKAIWNGLMLALRNHIAPAGSVPSSEFPRWRFLRLILFLTGGMTVPSLCWFAAVPLAPVTDVTALWNTNAFWAYIVTVKLFKLHWEPRRLSAVVLATAGAMAVVYGGSTIPETPEEPKAGTGSVKSIITYRPGSALVGDVLTLVAAIVYGVYQVLYKMYATLPGDPEADLDGVDVPPQSAYEAIPEDIEDRIQIEALSSQDDIVYPPPFALFPNMLTSTIGVCTFLFLWVPMPIMQSFGWTTYHLPANMQTVSAILGIALSGLVFNAGFMILLGLWGPILTSIGSLLTIVLVFISDIIFGGAVETITMWSLLGCGSIVVAFSILAYDMMQRR</sequence>
<evidence type="ECO:0000256" key="1">
    <source>
        <dbReference type="SAM" id="Phobius"/>
    </source>
</evidence>
<evidence type="ECO:0008006" key="4">
    <source>
        <dbReference type="Google" id="ProtNLM"/>
    </source>
</evidence>
<keyword evidence="1" id="KW-0472">Membrane</keyword>
<keyword evidence="1" id="KW-0812">Transmembrane</keyword>
<dbReference type="EMBL" id="JASBNA010000002">
    <property type="protein sequence ID" value="KAK7694694.1"/>
    <property type="molecule type" value="Genomic_DNA"/>
</dbReference>
<accession>A0AAW0GS90</accession>
<gene>
    <name evidence="2" type="ORF">QCA50_001882</name>
</gene>
<feature type="transmembrane region" description="Helical" evidence="1">
    <location>
        <begin position="206"/>
        <end position="228"/>
    </location>
</feature>
<dbReference type="PANTHER" id="PTHR19346">
    <property type="entry name" value="SUGAR PHOSPHATE TRANSPORTER DOMAIN-CONTAINING PROTEIN"/>
    <property type="match status" value="1"/>
</dbReference>
<keyword evidence="3" id="KW-1185">Reference proteome</keyword>
<feature type="transmembrane region" description="Helical" evidence="1">
    <location>
        <begin position="12"/>
        <end position="30"/>
    </location>
</feature>
<feature type="transmembrane region" description="Helical" evidence="1">
    <location>
        <begin position="139"/>
        <end position="157"/>
    </location>
</feature>
<protein>
    <recommendedName>
        <fullName evidence="4">EamA domain-containing protein</fullName>
    </recommendedName>
</protein>
<dbReference type="PANTHER" id="PTHR19346:SF4">
    <property type="entry name" value="SUGAR PHOSPHATE TRANSPORTER DOMAIN-CONTAINING PROTEIN"/>
    <property type="match status" value="1"/>
</dbReference>
<keyword evidence="1" id="KW-1133">Transmembrane helix</keyword>
<proteinExistence type="predicted"/>
<evidence type="ECO:0000313" key="3">
    <source>
        <dbReference type="Proteomes" id="UP001385951"/>
    </source>
</evidence>
<dbReference type="AlphaFoldDB" id="A0AAW0GS90"/>
<organism evidence="2 3">
    <name type="scientific">Cerrena zonata</name>
    <dbReference type="NCBI Taxonomy" id="2478898"/>
    <lineage>
        <taxon>Eukaryota</taxon>
        <taxon>Fungi</taxon>
        <taxon>Dikarya</taxon>
        <taxon>Basidiomycota</taxon>
        <taxon>Agaricomycotina</taxon>
        <taxon>Agaricomycetes</taxon>
        <taxon>Polyporales</taxon>
        <taxon>Cerrenaceae</taxon>
        <taxon>Cerrena</taxon>
    </lineage>
</organism>
<name>A0AAW0GS90_9APHY</name>
<reference evidence="2 3" key="1">
    <citation type="submission" date="2022-09" db="EMBL/GenBank/DDBJ databases">
        <authorList>
            <person name="Palmer J.M."/>
        </authorList>
    </citation>
    <scope>NUCLEOTIDE SEQUENCE [LARGE SCALE GENOMIC DNA]</scope>
    <source>
        <strain evidence="2 3">DSM 7382</strain>
    </source>
</reference>
<feature type="transmembrane region" description="Helical" evidence="1">
    <location>
        <begin position="169"/>
        <end position="186"/>
    </location>
</feature>
<dbReference type="InterPro" id="IPR026505">
    <property type="entry name" value="Solute_c_fam_35_mem_F3/F4"/>
</dbReference>
<comment type="caution">
    <text evidence="2">The sequence shown here is derived from an EMBL/GenBank/DDBJ whole genome shotgun (WGS) entry which is preliminary data.</text>
</comment>
<feature type="transmembrane region" description="Helical" evidence="1">
    <location>
        <begin position="359"/>
        <end position="378"/>
    </location>
</feature>
<feature type="transmembrane region" description="Helical" evidence="1">
    <location>
        <begin position="50"/>
        <end position="71"/>
    </location>
</feature>
<dbReference type="SUPFAM" id="SSF103481">
    <property type="entry name" value="Multidrug resistance efflux transporter EmrE"/>
    <property type="match status" value="1"/>
</dbReference>
<dbReference type="InterPro" id="IPR037185">
    <property type="entry name" value="EmrE-like"/>
</dbReference>
<feature type="transmembrane region" description="Helical" evidence="1">
    <location>
        <begin position="328"/>
        <end position="352"/>
    </location>
</feature>
<feature type="transmembrane region" description="Helical" evidence="1">
    <location>
        <begin position="111"/>
        <end position="133"/>
    </location>
</feature>
<evidence type="ECO:0000313" key="2">
    <source>
        <dbReference type="EMBL" id="KAK7694694.1"/>
    </source>
</evidence>
<feature type="transmembrane region" description="Helical" evidence="1">
    <location>
        <begin position="384"/>
        <end position="402"/>
    </location>
</feature>
<dbReference type="Proteomes" id="UP001385951">
    <property type="component" value="Unassembled WGS sequence"/>
</dbReference>
<dbReference type="PROSITE" id="PS51257">
    <property type="entry name" value="PROKAR_LIPOPROTEIN"/>
    <property type="match status" value="1"/>
</dbReference>
<feature type="transmembrane region" description="Helical" evidence="1">
    <location>
        <begin position="285"/>
        <end position="308"/>
    </location>
</feature>